<sequence length="418" mass="45092">MFSGIFSSKEEEKAQNFHPVTDAFKPSEYFGELQPADTEWACAGGFVTETQVYYHVLEDGTFLLCQVIYSSIGVWFPTIQFIVKVFNPTTKETTWKSINASNFASPPAGSKLDKRSCKADQFSITHNLNGDNETYTIVGKPTDDLQISIVVSRQAKGWKLGNGPKGGYSYFGSNQAKPEGFVVHRFWPRTQATGHVILNGKALAIDGIGMFAHAIQGMRPNLVAQRWNFANFQSKELGGVSAIQMEFTTIDDFGKSGAGSGGVKTNIGSLVVGNKLVAVSGETSWPGETPAAEKADKSQAEHIQPTFDRDTGYKQPSKIVFQWGASAINGEGPFNASLEVDVGGPAAPLGLLEKVDVLAEIPKVLKTVVNYVSGAKPYIYQWLNPTTLELSGPASVVPDGKASVKGVLFNEASYVSNP</sequence>
<dbReference type="Proteomes" id="UP000076722">
    <property type="component" value="Unassembled WGS sequence"/>
</dbReference>
<dbReference type="InterPro" id="IPR013931">
    <property type="entry name" value="Svf1-like_N"/>
</dbReference>
<dbReference type="PANTHER" id="PTHR47107:SF1">
    <property type="entry name" value="CERAMIDE-BINDING PROTEIN SVF1-RELATED"/>
    <property type="match status" value="1"/>
</dbReference>
<dbReference type="SUPFAM" id="SSF159245">
    <property type="entry name" value="AttH-like"/>
    <property type="match status" value="1"/>
</dbReference>
<keyword evidence="3" id="KW-0963">Cytoplasm</keyword>
<dbReference type="STRING" id="1314777.A0A164VIX5"/>
<organism evidence="6 7">
    <name type="scientific">Sistotremastrum niveocremeum HHB9708</name>
    <dbReference type="NCBI Taxonomy" id="1314777"/>
    <lineage>
        <taxon>Eukaryota</taxon>
        <taxon>Fungi</taxon>
        <taxon>Dikarya</taxon>
        <taxon>Basidiomycota</taxon>
        <taxon>Agaricomycotina</taxon>
        <taxon>Agaricomycetes</taxon>
        <taxon>Sistotremastrales</taxon>
        <taxon>Sistotremastraceae</taxon>
        <taxon>Sertulicium</taxon>
        <taxon>Sertulicium niveocremeum</taxon>
    </lineage>
</organism>
<evidence type="ECO:0000256" key="2">
    <source>
        <dbReference type="ARBA" id="ARBA00009069"/>
    </source>
</evidence>
<dbReference type="EMBL" id="KV419405">
    <property type="protein sequence ID" value="KZS94199.1"/>
    <property type="molecule type" value="Genomic_DNA"/>
</dbReference>
<evidence type="ECO:0000259" key="5">
    <source>
        <dbReference type="Pfam" id="PF17187"/>
    </source>
</evidence>
<evidence type="ECO:0000313" key="7">
    <source>
        <dbReference type="Proteomes" id="UP000076722"/>
    </source>
</evidence>
<keyword evidence="7" id="KW-1185">Reference proteome</keyword>
<evidence type="ECO:0000256" key="1">
    <source>
        <dbReference type="ARBA" id="ARBA00004496"/>
    </source>
</evidence>
<protein>
    <submittedName>
        <fullName evidence="6">Oxidative stress survival, Svf1-like protein</fullName>
    </submittedName>
</protein>
<dbReference type="AlphaFoldDB" id="A0A164VIX5"/>
<feature type="domain" description="Svf1-like C-terminal" evidence="5">
    <location>
        <begin position="218"/>
        <end position="416"/>
    </location>
</feature>
<dbReference type="GO" id="GO:0006979">
    <property type="term" value="P:response to oxidative stress"/>
    <property type="evidence" value="ECO:0007669"/>
    <property type="project" value="InterPro"/>
</dbReference>
<evidence type="ECO:0000313" key="6">
    <source>
        <dbReference type="EMBL" id="KZS94199.1"/>
    </source>
</evidence>
<gene>
    <name evidence="6" type="ORF">SISNIDRAFT_453926</name>
</gene>
<dbReference type="GO" id="GO:0005737">
    <property type="term" value="C:cytoplasm"/>
    <property type="evidence" value="ECO:0007669"/>
    <property type="project" value="UniProtKB-SubCell"/>
</dbReference>
<dbReference type="InterPro" id="IPR033394">
    <property type="entry name" value="Svf1-like_C"/>
</dbReference>
<dbReference type="InterPro" id="IPR051385">
    <property type="entry name" value="Ceramide-binding_SVF1"/>
</dbReference>
<dbReference type="Pfam" id="PF08622">
    <property type="entry name" value="Svf1"/>
    <property type="match status" value="1"/>
</dbReference>
<dbReference type="OrthoDB" id="2590239at2759"/>
<dbReference type="PANTHER" id="PTHR47107">
    <property type="entry name" value="SVF1-LIKE PROTEIN YDR222W-RELATED"/>
    <property type="match status" value="1"/>
</dbReference>
<proteinExistence type="inferred from homology"/>
<dbReference type="Pfam" id="PF17187">
    <property type="entry name" value="Svf1_C"/>
    <property type="match status" value="1"/>
</dbReference>
<comment type="similarity">
    <text evidence="2">Belongs to the SVF1 family.</text>
</comment>
<evidence type="ECO:0000256" key="3">
    <source>
        <dbReference type="ARBA" id="ARBA00022490"/>
    </source>
</evidence>
<accession>A0A164VIX5</accession>
<evidence type="ECO:0000259" key="4">
    <source>
        <dbReference type="Pfam" id="PF08622"/>
    </source>
</evidence>
<name>A0A164VIX5_9AGAM</name>
<reference evidence="6 7" key="1">
    <citation type="journal article" date="2016" name="Mol. Biol. Evol.">
        <title>Comparative Genomics of Early-Diverging Mushroom-Forming Fungi Provides Insights into the Origins of Lignocellulose Decay Capabilities.</title>
        <authorList>
            <person name="Nagy L.G."/>
            <person name="Riley R."/>
            <person name="Tritt A."/>
            <person name="Adam C."/>
            <person name="Daum C."/>
            <person name="Floudas D."/>
            <person name="Sun H."/>
            <person name="Yadav J.S."/>
            <person name="Pangilinan J."/>
            <person name="Larsson K.H."/>
            <person name="Matsuura K."/>
            <person name="Barry K."/>
            <person name="Labutti K."/>
            <person name="Kuo R."/>
            <person name="Ohm R.A."/>
            <person name="Bhattacharya S.S."/>
            <person name="Shirouzu T."/>
            <person name="Yoshinaga Y."/>
            <person name="Martin F.M."/>
            <person name="Grigoriev I.V."/>
            <person name="Hibbett D.S."/>
        </authorList>
    </citation>
    <scope>NUCLEOTIDE SEQUENCE [LARGE SCALE GENOMIC DNA]</scope>
    <source>
        <strain evidence="6 7">HHB9708</strain>
    </source>
</reference>
<comment type="subcellular location">
    <subcellularLocation>
        <location evidence="1">Cytoplasm</location>
    </subcellularLocation>
</comment>
<feature type="domain" description="Svf1-like N-terminal" evidence="4">
    <location>
        <begin position="48"/>
        <end position="216"/>
    </location>
</feature>